<dbReference type="InterPro" id="IPR019336">
    <property type="entry name" value="GPR180/TMEM145_TM"/>
</dbReference>
<evidence type="ECO:0000256" key="2">
    <source>
        <dbReference type="SAM" id="Phobius"/>
    </source>
</evidence>
<evidence type="ECO:0000256" key="3">
    <source>
        <dbReference type="SAM" id="SignalP"/>
    </source>
</evidence>
<protein>
    <recommendedName>
        <fullName evidence="4">GPR180/TMEM145 transmembrane domain-containing protein</fullName>
    </recommendedName>
</protein>
<keyword evidence="2" id="KW-1133">Transmembrane helix</keyword>
<organism evidence="5 6">
    <name type="scientific">Prorocentrum cordatum</name>
    <dbReference type="NCBI Taxonomy" id="2364126"/>
    <lineage>
        <taxon>Eukaryota</taxon>
        <taxon>Sar</taxon>
        <taxon>Alveolata</taxon>
        <taxon>Dinophyceae</taxon>
        <taxon>Prorocentrales</taxon>
        <taxon>Prorocentraceae</taxon>
        <taxon>Prorocentrum</taxon>
    </lineage>
</organism>
<dbReference type="Pfam" id="PF10192">
    <property type="entry name" value="GPR180-TMEM145_TM"/>
    <property type="match status" value="1"/>
</dbReference>
<keyword evidence="2" id="KW-0812">Transmembrane</keyword>
<reference evidence="5" key="1">
    <citation type="submission" date="2023-10" db="EMBL/GenBank/DDBJ databases">
        <authorList>
            <person name="Chen Y."/>
            <person name="Shah S."/>
            <person name="Dougan E. K."/>
            <person name="Thang M."/>
            <person name="Chan C."/>
        </authorList>
    </citation>
    <scope>NUCLEOTIDE SEQUENCE [LARGE SCALE GENOMIC DNA]</scope>
</reference>
<evidence type="ECO:0000259" key="4">
    <source>
        <dbReference type="Pfam" id="PF10192"/>
    </source>
</evidence>
<comment type="caution">
    <text evidence="5">The sequence shown here is derived from an EMBL/GenBank/DDBJ whole genome shotgun (WGS) entry which is preliminary data.</text>
</comment>
<gene>
    <name evidence="5" type="ORF">PCOR1329_LOCUS45642</name>
</gene>
<dbReference type="Proteomes" id="UP001189429">
    <property type="component" value="Unassembled WGS sequence"/>
</dbReference>
<name>A0ABN9U6Y5_9DINO</name>
<sequence>MALAVAVLHVALVLLDKWGGEAAHEHHENGGALGLALLGARLLLFAWFTKEISDLQAGAGLQLQAFLRRFQVAASAYLLAYPALLLVVQAFAPYLRHPLLQVGLLAAQTACALWLAGLFLSKGRYYELSDMSSSVLPGSGGRAAAADPPPVAGQGSSLRRRG</sequence>
<dbReference type="PANTHER" id="PTHR23252">
    <property type="entry name" value="INTIMAL THICKNESS RECEPTOR-RELATED"/>
    <property type="match status" value="1"/>
</dbReference>
<accession>A0ABN9U6Y5</accession>
<feature type="region of interest" description="Disordered" evidence="1">
    <location>
        <begin position="138"/>
        <end position="162"/>
    </location>
</feature>
<keyword evidence="3" id="KW-0732">Signal</keyword>
<keyword evidence="6" id="KW-1185">Reference proteome</keyword>
<evidence type="ECO:0000313" key="6">
    <source>
        <dbReference type="Proteomes" id="UP001189429"/>
    </source>
</evidence>
<dbReference type="EMBL" id="CAUYUJ010015490">
    <property type="protein sequence ID" value="CAK0854601.1"/>
    <property type="molecule type" value="Genomic_DNA"/>
</dbReference>
<keyword evidence="2" id="KW-0472">Membrane</keyword>
<proteinExistence type="predicted"/>
<feature type="transmembrane region" description="Helical" evidence="2">
    <location>
        <begin position="98"/>
        <end position="121"/>
    </location>
</feature>
<evidence type="ECO:0000256" key="1">
    <source>
        <dbReference type="SAM" id="MobiDB-lite"/>
    </source>
</evidence>
<feature type="signal peptide" evidence="3">
    <location>
        <begin position="1"/>
        <end position="22"/>
    </location>
</feature>
<dbReference type="PANTHER" id="PTHR23252:SF24">
    <property type="entry name" value="TRANSMEMBRANE PROTEIN 145"/>
    <property type="match status" value="1"/>
</dbReference>
<feature type="chain" id="PRO_5046890370" description="GPR180/TMEM145 transmembrane domain-containing protein" evidence="3">
    <location>
        <begin position="23"/>
        <end position="162"/>
    </location>
</feature>
<dbReference type="InterPro" id="IPR047831">
    <property type="entry name" value="GPR180/TMEM145"/>
</dbReference>
<evidence type="ECO:0000313" key="5">
    <source>
        <dbReference type="EMBL" id="CAK0854601.1"/>
    </source>
</evidence>
<feature type="domain" description="GPR180/TMEM145 transmembrane" evidence="4">
    <location>
        <begin position="2"/>
        <end position="109"/>
    </location>
</feature>
<feature type="transmembrane region" description="Helical" evidence="2">
    <location>
        <begin position="70"/>
        <end position="92"/>
    </location>
</feature>